<dbReference type="InterPro" id="IPR002491">
    <property type="entry name" value="ABC_transptr_periplasmic_BD"/>
</dbReference>
<dbReference type="SUPFAM" id="SSF53807">
    <property type="entry name" value="Helical backbone' metal receptor"/>
    <property type="match status" value="1"/>
</dbReference>
<dbReference type="PROSITE" id="PS50983">
    <property type="entry name" value="FE_B12_PBP"/>
    <property type="match status" value="1"/>
</dbReference>
<dbReference type="Gene3D" id="1.10.10.60">
    <property type="entry name" value="Homeodomain-like"/>
    <property type="match status" value="2"/>
</dbReference>
<gene>
    <name evidence="6" type="ORF">AMS66_05915</name>
</gene>
<dbReference type="Gene3D" id="3.40.50.1980">
    <property type="entry name" value="Nitrogenase molybdenum iron protein domain"/>
    <property type="match status" value="2"/>
</dbReference>
<evidence type="ECO:0000256" key="1">
    <source>
        <dbReference type="ARBA" id="ARBA00023015"/>
    </source>
</evidence>
<dbReference type="InterPro" id="IPR020449">
    <property type="entry name" value="Tscrpt_reg_AraC-type_HTH"/>
</dbReference>
<dbReference type="EMBL" id="LITU01000040">
    <property type="protein sequence ID" value="KOY17440.1"/>
    <property type="molecule type" value="Genomic_DNA"/>
</dbReference>
<keyword evidence="1" id="KW-0805">Transcription regulation</keyword>
<dbReference type="Pfam" id="PF12833">
    <property type="entry name" value="HTH_18"/>
    <property type="match status" value="1"/>
</dbReference>
<dbReference type="InterPro" id="IPR009057">
    <property type="entry name" value="Homeodomain-like_sf"/>
</dbReference>
<dbReference type="PATRIC" id="fig|1705561.3.peg.892"/>
<dbReference type="PROSITE" id="PS00041">
    <property type="entry name" value="HTH_ARAC_FAMILY_1"/>
    <property type="match status" value="1"/>
</dbReference>
<name>A0A0M9BR39_9BACL</name>
<accession>A0A0M9BR39</accession>
<dbReference type="AlphaFoldDB" id="A0A0M9BR39"/>
<dbReference type="Proteomes" id="UP000037688">
    <property type="component" value="Unassembled WGS sequence"/>
</dbReference>
<evidence type="ECO:0000259" key="5">
    <source>
        <dbReference type="PROSITE" id="PS50983"/>
    </source>
</evidence>
<evidence type="ECO:0008006" key="8">
    <source>
        <dbReference type="Google" id="ProtNLM"/>
    </source>
</evidence>
<dbReference type="PROSITE" id="PS01124">
    <property type="entry name" value="HTH_ARAC_FAMILY_2"/>
    <property type="match status" value="1"/>
</dbReference>
<feature type="domain" description="Fe/B12 periplasmic-binding" evidence="5">
    <location>
        <begin position="271"/>
        <end position="529"/>
    </location>
</feature>
<dbReference type="Gene3D" id="2.60.120.10">
    <property type="entry name" value="Jelly Rolls"/>
    <property type="match status" value="1"/>
</dbReference>
<dbReference type="SUPFAM" id="SSF46689">
    <property type="entry name" value="Homeodomain-like"/>
    <property type="match status" value="2"/>
</dbReference>
<organism evidence="6 7">
    <name type="scientific">Paenibacillus xylanivorans</name>
    <dbReference type="NCBI Taxonomy" id="1705561"/>
    <lineage>
        <taxon>Bacteria</taxon>
        <taxon>Bacillati</taxon>
        <taxon>Bacillota</taxon>
        <taxon>Bacilli</taxon>
        <taxon>Bacillales</taxon>
        <taxon>Paenibacillaceae</taxon>
        <taxon>Paenibacillus</taxon>
    </lineage>
</organism>
<dbReference type="PRINTS" id="PR00032">
    <property type="entry name" value="HTHARAC"/>
</dbReference>
<dbReference type="PANTHER" id="PTHR43280">
    <property type="entry name" value="ARAC-FAMILY TRANSCRIPTIONAL REGULATOR"/>
    <property type="match status" value="1"/>
</dbReference>
<evidence type="ECO:0000313" key="7">
    <source>
        <dbReference type="Proteomes" id="UP000037688"/>
    </source>
</evidence>
<dbReference type="InterPro" id="IPR018060">
    <property type="entry name" value="HTH_AraC"/>
</dbReference>
<evidence type="ECO:0000256" key="2">
    <source>
        <dbReference type="ARBA" id="ARBA00023125"/>
    </source>
</evidence>
<evidence type="ECO:0000256" key="3">
    <source>
        <dbReference type="ARBA" id="ARBA00023163"/>
    </source>
</evidence>
<dbReference type="SMART" id="SM00342">
    <property type="entry name" value="HTH_ARAC"/>
    <property type="match status" value="1"/>
</dbReference>
<sequence>MDYSQVDIANRQTYNKTSSHALFVVTGGHGLIDSSDNSHTRLEKGMIMFVPAGRTIVIEGSSELQYYRLELMVAEVKEDTASRLSITGETVQQELPLFMSDPDRLPLIELNYSPMSSCLKSLEQICRGQTAYDWLDQWEIQLRFQDWFRVLLRQNDPEIESPDERARLQSSIRYIRDHYDQPITVDDLAAEVRLTRSSYTRQFKGITGKLPLDYVNAVRLEHSKLLLQLTDDRLHDIAQNVGFNNEYYFGRRFKQYTGVSPGLYRRHHRQEVRVFAPYLEDFVLALGIKPILQTSHSSWGRQQYLGLEDVPEFDVTQLDVGFNEMNVPEFIMLNNGYQRWNLERFEQVAPTFYMEHQGEDWRSILKSIADVLGKGNRVQDVIGAYEDKAVEAKGQLARHARAQTVAFLRISASEIILYGDQYGYVAPVLYQDLGLTPHFRVQQWASQSRRISIGLEQLCQLEADHLFITFDNMDSAYPGEERKLLERDEWRRLPAVKSGHVYEVDFMTWMNYGVISHGKKIDDILRFIG</sequence>
<feature type="domain" description="HTH araC/xylS-type" evidence="4">
    <location>
        <begin position="169"/>
        <end position="267"/>
    </location>
</feature>
<keyword evidence="3" id="KW-0804">Transcription</keyword>
<dbReference type="GO" id="GO:0043565">
    <property type="term" value="F:sequence-specific DNA binding"/>
    <property type="evidence" value="ECO:0007669"/>
    <property type="project" value="InterPro"/>
</dbReference>
<dbReference type="Pfam" id="PF01497">
    <property type="entry name" value="Peripla_BP_2"/>
    <property type="match status" value="1"/>
</dbReference>
<dbReference type="GO" id="GO:0003700">
    <property type="term" value="F:DNA-binding transcription factor activity"/>
    <property type="evidence" value="ECO:0007669"/>
    <property type="project" value="InterPro"/>
</dbReference>
<dbReference type="PANTHER" id="PTHR43280:SF28">
    <property type="entry name" value="HTH-TYPE TRANSCRIPTIONAL ACTIVATOR RHAS"/>
    <property type="match status" value="1"/>
</dbReference>
<reference evidence="6 7" key="1">
    <citation type="submission" date="2015-08" db="EMBL/GenBank/DDBJ databases">
        <title>Draft genome sequence of cellulolytic and xylanolytic Paenibacillus sp. A59, isolated from a decaying forest soil from Patagonia, Argentina.</title>
        <authorList>
            <person name="Ghio S."/>
            <person name="Caceres A.M."/>
            <person name="Talia P."/>
            <person name="Grasso D."/>
            <person name="Campos E."/>
        </authorList>
    </citation>
    <scope>NUCLEOTIDE SEQUENCE [LARGE SCALE GENOMIC DNA]</scope>
    <source>
        <strain evidence="6 7">A59</strain>
    </source>
</reference>
<keyword evidence="2" id="KW-0238">DNA-binding</keyword>
<proteinExistence type="predicted"/>
<evidence type="ECO:0000313" key="6">
    <source>
        <dbReference type="EMBL" id="KOY17440.1"/>
    </source>
</evidence>
<evidence type="ECO:0000259" key="4">
    <source>
        <dbReference type="PROSITE" id="PS01124"/>
    </source>
</evidence>
<protein>
    <recommendedName>
        <fullName evidence="8">AraC family transcriptional regulator</fullName>
    </recommendedName>
</protein>
<dbReference type="InterPro" id="IPR018062">
    <property type="entry name" value="HTH_AraC-typ_CS"/>
</dbReference>
<comment type="caution">
    <text evidence="6">The sequence shown here is derived from an EMBL/GenBank/DDBJ whole genome shotgun (WGS) entry which is preliminary data.</text>
</comment>
<keyword evidence="7" id="KW-1185">Reference proteome</keyword>
<dbReference type="InterPro" id="IPR014710">
    <property type="entry name" value="RmlC-like_jellyroll"/>
</dbReference>